<accession>A0A6A6YYS2</accession>
<evidence type="ECO:0000313" key="1">
    <source>
        <dbReference type="EMBL" id="KAF2814086.1"/>
    </source>
</evidence>
<proteinExistence type="predicted"/>
<dbReference type="Proteomes" id="UP000504636">
    <property type="component" value="Unplaced"/>
</dbReference>
<gene>
    <name evidence="1 3" type="ORF">BDZ99DRAFT_231256</name>
</gene>
<dbReference type="AlphaFoldDB" id="A0A6A6YYS2"/>
<dbReference type="EMBL" id="MU003695">
    <property type="protein sequence ID" value="KAF2814086.1"/>
    <property type="molecule type" value="Genomic_DNA"/>
</dbReference>
<evidence type="ECO:0000313" key="3">
    <source>
        <dbReference type="RefSeq" id="XP_033581050.1"/>
    </source>
</evidence>
<keyword evidence="2" id="KW-1185">Reference proteome</keyword>
<reference evidence="1 3" key="1">
    <citation type="journal article" date="2020" name="Stud. Mycol.">
        <title>101 Dothideomycetes genomes: a test case for predicting lifestyles and emergence of pathogens.</title>
        <authorList>
            <person name="Haridas S."/>
            <person name="Albert R."/>
            <person name="Binder M."/>
            <person name="Bloem J."/>
            <person name="Labutti K."/>
            <person name="Salamov A."/>
            <person name="Andreopoulos B."/>
            <person name="Baker S."/>
            <person name="Barry K."/>
            <person name="Bills G."/>
            <person name="Bluhm B."/>
            <person name="Cannon C."/>
            <person name="Castanera R."/>
            <person name="Culley D."/>
            <person name="Daum C."/>
            <person name="Ezra D."/>
            <person name="Gonzalez J."/>
            <person name="Henrissat B."/>
            <person name="Kuo A."/>
            <person name="Liang C."/>
            <person name="Lipzen A."/>
            <person name="Lutzoni F."/>
            <person name="Magnuson J."/>
            <person name="Mondo S."/>
            <person name="Nolan M."/>
            <person name="Ohm R."/>
            <person name="Pangilinan J."/>
            <person name="Park H.-J."/>
            <person name="Ramirez L."/>
            <person name="Alfaro M."/>
            <person name="Sun H."/>
            <person name="Tritt A."/>
            <person name="Yoshinaga Y."/>
            <person name="Zwiers L.-H."/>
            <person name="Turgeon B."/>
            <person name="Goodwin S."/>
            <person name="Spatafora J."/>
            <person name="Crous P."/>
            <person name="Grigoriev I."/>
        </authorList>
    </citation>
    <scope>NUCLEOTIDE SEQUENCE</scope>
    <source>
        <strain evidence="1 3">CBS 304.34</strain>
    </source>
</reference>
<dbReference type="InterPro" id="IPR038883">
    <property type="entry name" value="AN11006-like"/>
</dbReference>
<organism evidence="1">
    <name type="scientific">Mytilinidion resinicola</name>
    <dbReference type="NCBI Taxonomy" id="574789"/>
    <lineage>
        <taxon>Eukaryota</taxon>
        <taxon>Fungi</taxon>
        <taxon>Dikarya</taxon>
        <taxon>Ascomycota</taxon>
        <taxon>Pezizomycotina</taxon>
        <taxon>Dothideomycetes</taxon>
        <taxon>Pleosporomycetidae</taxon>
        <taxon>Mytilinidiales</taxon>
        <taxon>Mytilinidiaceae</taxon>
        <taxon>Mytilinidion</taxon>
    </lineage>
</organism>
<reference evidence="3" key="2">
    <citation type="submission" date="2020-04" db="EMBL/GenBank/DDBJ databases">
        <authorList>
            <consortium name="NCBI Genome Project"/>
        </authorList>
    </citation>
    <scope>NUCLEOTIDE SEQUENCE</scope>
    <source>
        <strain evidence="3">CBS 304.34</strain>
    </source>
</reference>
<evidence type="ECO:0000313" key="2">
    <source>
        <dbReference type="Proteomes" id="UP000504636"/>
    </source>
</evidence>
<dbReference type="PANTHER" id="PTHR42085:SF2">
    <property type="entry name" value="F-BOX DOMAIN-CONTAINING PROTEIN"/>
    <property type="match status" value="1"/>
</dbReference>
<name>A0A6A6YYS2_9PEZI</name>
<dbReference type="PANTHER" id="PTHR42085">
    <property type="entry name" value="F-BOX DOMAIN-CONTAINING PROTEIN"/>
    <property type="match status" value="1"/>
</dbReference>
<dbReference type="GeneID" id="54454403"/>
<dbReference type="OrthoDB" id="5314997at2759"/>
<reference evidence="3" key="3">
    <citation type="submission" date="2025-04" db="UniProtKB">
        <authorList>
            <consortium name="RefSeq"/>
        </authorList>
    </citation>
    <scope>IDENTIFICATION</scope>
    <source>
        <strain evidence="3">CBS 304.34</strain>
    </source>
</reference>
<protein>
    <submittedName>
        <fullName evidence="1 3">Uncharacterized protein</fullName>
    </submittedName>
</protein>
<sequence length="326" mass="37895">MMTNKRSKKQIVGLKADAPKPFSRSGPFRFLDLPREVRDMVYHHVVLPPVSEYLGARPKMHSYIRTELDYPPLRVSSNRTAILQTSKQVCEESKKVLYEEPIYQVDLTLKHWCFDVFEPEIYNDDPTVLSGGEKYHEQWADDRNDTWLLDGMAGIPEWNLSAIRKLHITINLCRYTHAKDEEFGYAPYRILEKISVRALHGMKNLRNLRISIIHGWLPPELQGFFQGITYAPLKMRELMRKLIGSIPKTVKTVRWGLTEEEIRKEYPNPPRAHRHTAPPSSMTFGLINSGLKHTQHVRAEVLKPLVKEFEVLRGMDAEYYSTPLES</sequence>
<dbReference type="RefSeq" id="XP_033581050.1">
    <property type="nucleotide sequence ID" value="XM_033713510.1"/>
</dbReference>